<evidence type="ECO:0000256" key="7">
    <source>
        <dbReference type="ARBA" id="ARBA00022692"/>
    </source>
</evidence>
<dbReference type="GO" id="GO:0005886">
    <property type="term" value="C:plasma membrane"/>
    <property type="evidence" value="ECO:0007669"/>
    <property type="project" value="UniProtKB-SubCell"/>
</dbReference>
<dbReference type="PANTHER" id="PTHR40659">
    <property type="entry name" value="NICKEL/COBALT EFFLUX SYSTEM RCNA"/>
    <property type="match status" value="1"/>
</dbReference>
<feature type="transmembrane region" description="Helical" evidence="13">
    <location>
        <begin position="255"/>
        <end position="273"/>
    </location>
</feature>
<evidence type="ECO:0000256" key="3">
    <source>
        <dbReference type="ARBA" id="ARBA00022426"/>
    </source>
</evidence>
<reference evidence="17 18" key="1">
    <citation type="journal article" date="2017" name="Syst. Appl. Microbiol.">
        <title>Soybeans inoculated with root zone soils of Canadian native legumes harbour diverse and novel Bradyrhizobium spp. that possess agricultural potential.</title>
        <authorList>
            <person name="Bromfield E.S.P."/>
            <person name="Cloutier S."/>
            <person name="Tambong J.T."/>
            <person name="Tran Thi T.V."/>
        </authorList>
    </citation>
    <scope>NUCLEOTIDE SEQUENCE [LARGE SCALE GENOMIC DNA]</scope>
    <source>
        <strain evidence="17 18">323S2</strain>
    </source>
</reference>
<comment type="subcellular location">
    <subcellularLocation>
        <location evidence="2 13">Cell membrane</location>
        <topology evidence="2 13">Multi-pass membrane protein</topology>
    </subcellularLocation>
</comment>
<keyword evidence="8 13" id="KW-1133">Transmembrane helix</keyword>
<feature type="signal peptide" evidence="15">
    <location>
        <begin position="1"/>
        <end position="19"/>
    </location>
</feature>
<accession>A0A7Z0TT29</accession>
<evidence type="ECO:0000256" key="11">
    <source>
        <dbReference type="ARBA" id="ARBA00023136"/>
    </source>
</evidence>
<keyword evidence="11 13" id="KW-0472">Membrane</keyword>
<dbReference type="GO" id="GO:0006824">
    <property type="term" value="P:cobalt ion transport"/>
    <property type="evidence" value="ECO:0007669"/>
    <property type="project" value="UniProtKB-KW"/>
</dbReference>
<reference evidence="17 18" key="3">
    <citation type="journal article" date="2022" name="Int. J. Syst. Evol. Microbiol.">
        <title>Strains of Bradyrhizobium barranii sp. nov. associated with legumes native to Canada are symbionts of soybeans and belong to different subspecies (subsp. barranii subsp. nov. and subsp. apii subsp. nov.) and symbiovars (sv. glycinearum and sv. septentrionale).</title>
        <authorList>
            <person name="Bromfield E.S.P."/>
            <person name="Cloutier S."/>
            <person name="Wasai-Hara S."/>
            <person name="Minamisawa K."/>
        </authorList>
    </citation>
    <scope>NUCLEOTIDE SEQUENCE [LARGE SCALE GENOMIC DNA]</scope>
    <source>
        <strain evidence="17 18">323S2</strain>
    </source>
</reference>
<evidence type="ECO:0000256" key="10">
    <source>
        <dbReference type="ARBA" id="ARBA00023112"/>
    </source>
</evidence>
<evidence type="ECO:0000256" key="14">
    <source>
        <dbReference type="SAM" id="MobiDB-lite"/>
    </source>
</evidence>
<feature type="transmembrane region" description="Helical" evidence="13">
    <location>
        <begin position="180"/>
        <end position="204"/>
    </location>
</feature>
<evidence type="ECO:0000256" key="4">
    <source>
        <dbReference type="ARBA" id="ARBA00022448"/>
    </source>
</evidence>
<comment type="similarity">
    <text evidence="13">Belongs to the NiCoT transporter (TC 2.A.52) family.</text>
</comment>
<feature type="compositionally biased region" description="Basic and acidic residues" evidence="14">
    <location>
        <begin position="117"/>
        <end position="134"/>
    </location>
</feature>
<feature type="transmembrane region" description="Helical" evidence="13">
    <location>
        <begin position="211"/>
        <end position="235"/>
    </location>
</feature>
<dbReference type="GO" id="GO:0015099">
    <property type="term" value="F:nickel cation transmembrane transporter activity"/>
    <property type="evidence" value="ECO:0007669"/>
    <property type="project" value="UniProtKB-UniRule"/>
</dbReference>
<feature type="transmembrane region" description="Helical" evidence="13">
    <location>
        <begin position="43"/>
        <end position="67"/>
    </location>
</feature>
<proteinExistence type="inferred from homology"/>
<dbReference type="RefSeq" id="WP_039151966.1">
    <property type="nucleotide sequence ID" value="NZ_CP088280.1"/>
</dbReference>
<keyword evidence="10" id="KW-0921">Nickel transport</keyword>
<dbReference type="AlphaFoldDB" id="A0A7Z0TT29"/>
<feature type="transmembrane region" description="Helical" evidence="13">
    <location>
        <begin position="79"/>
        <end position="98"/>
    </location>
</feature>
<evidence type="ECO:0000256" key="15">
    <source>
        <dbReference type="SAM" id="SignalP"/>
    </source>
</evidence>
<gene>
    <name evidence="17" type="ORF">G6321_00037085</name>
    <name evidence="16" type="ORF">G6321_31230</name>
</gene>
<keyword evidence="15" id="KW-0732">Signal</keyword>
<keyword evidence="9" id="KW-0406">Ion transport</keyword>
<dbReference type="EMBL" id="CP088280">
    <property type="protein sequence ID" value="UGX91343.1"/>
    <property type="molecule type" value="Genomic_DNA"/>
</dbReference>
<keyword evidence="3" id="KW-0171">Cobalt transport</keyword>
<dbReference type="GO" id="GO:0032025">
    <property type="term" value="P:response to cobalt ion"/>
    <property type="evidence" value="ECO:0007669"/>
    <property type="project" value="TreeGrafter"/>
</dbReference>
<evidence type="ECO:0000256" key="2">
    <source>
        <dbReference type="ARBA" id="ARBA00004651"/>
    </source>
</evidence>
<dbReference type="PANTHER" id="PTHR40659:SF1">
    <property type="entry name" value="NICKEL_COBALT EFFLUX SYSTEM RCNA"/>
    <property type="match status" value="1"/>
</dbReference>
<evidence type="ECO:0000256" key="6">
    <source>
        <dbReference type="ARBA" id="ARBA00022596"/>
    </source>
</evidence>
<evidence type="ECO:0000256" key="5">
    <source>
        <dbReference type="ARBA" id="ARBA00022475"/>
    </source>
</evidence>
<dbReference type="GO" id="GO:0046583">
    <property type="term" value="F:monoatomic cation efflux transmembrane transporter activity"/>
    <property type="evidence" value="ECO:0007669"/>
    <property type="project" value="TreeGrafter"/>
</dbReference>
<comment type="function">
    <text evidence="1">Efflux system for nickel and cobalt.</text>
</comment>
<name>A0A7Z0TT29_9BRAD</name>
<organism evidence="16">
    <name type="scientific">Bradyrhizobium barranii subsp. barranii</name>
    <dbReference type="NCBI Taxonomy" id="2823807"/>
    <lineage>
        <taxon>Bacteria</taxon>
        <taxon>Pseudomonadati</taxon>
        <taxon>Pseudomonadota</taxon>
        <taxon>Alphaproteobacteria</taxon>
        <taxon>Hyphomicrobiales</taxon>
        <taxon>Nitrobacteraceae</taxon>
        <taxon>Bradyrhizobium</taxon>
        <taxon>Bradyrhizobium barranii</taxon>
    </lineage>
</organism>
<keyword evidence="6" id="KW-0533">Nickel</keyword>
<evidence type="ECO:0000313" key="17">
    <source>
        <dbReference type="EMBL" id="UGX91343.1"/>
    </source>
</evidence>
<dbReference type="InterPro" id="IPR011541">
    <property type="entry name" value="Ni/Co_transpt_high_affinity"/>
</dbReference>
<dbReference type="Proteomes" id="UP000564836">
    <property type="component" value="Chromosome"/>
</dbReference>
<dbReference type="GO" id="GO:0010045">
    <property type="term" value="P:response to nickel cation"/>
    <property type="evidence" value="ECO:0007669"/>
    <property type="project" value="TreeGrafter"/>
</dbReference>
<dbReference type="InterPro" id="IPR051224">
    <property type="entry name" value="NiCoT_RcnA"/>
</dbReference>
<dbReference type="Pfam" id="PF03824">
    <property type="entry name" value="NicO"/>
    <property type="match status" value="1"/>
</dbReference>
<keyword evidence="12" id="KW-0170">Cobalt</keyword>
<keyword evidence="7 13" id="KW-0812">Transmembrane</keyword>
<evidence type="ECO:0000256" key="1">
    <source>
        <dbReference type="ARBA" id="ARBA00002510"/>
    </source>
</evidence>
<keyword evidence="4 13" id="KW-0813">Transport</keyword>
<evidence type="ECO:0000256" key="9">
    <source>
        <dbReference type="ARBA" id="ARBA00023065"/>
    </source>
</evidence>
<feature type="chain" id="PRO_5030816571" description="Nickel/cobalt efflux system" evidence="15">
    <location>
        <begin position="20"/>
        <end position="282"/>
    </location>
</feature>
<dbReference type="EMBL" id="JACBFH010000001">
    <property type="protein sequence ID" value="NYY92704.1"/>
    <property type="molecule type" value="Genomic_DNA"/>
</dbReference>
<evidence type="ECO:0000313" key="16">
    <source>
        <dbReference type="EMBL" id="NYY92704.1"/>
    </source>
</evidence>
<reference evidence="16" key="2">
    <citation type="submission" date="2020-06" db="EMBL/GenBank/DDBJ databases">
        <title>Whole Genome Sequence of Bradyrhizobium sp. Strain 323S2.</title>
        <authorList>
            <person name="Bromfield E.S.P."/>
        </authorList>
    </citation>
    <scope>NUCLEOTIDE SEQUENCE [LARGE SCALE GENOMIC DNA]</scope>
    <source>
        <strain evidence="16">323S2</strain>
    </source>
</reference>
<protein>
    <recommendedName>
        <fullName evidence="13">Nickel/cobalt efflux system</fullName>
    </recommendedName>
</protein>
<evidence type="ECO:0000256" key="12">
    <source>
        <dbReference type="ARBA" id="ARBA00023285"/>
    </source>
</evidence>
<keyword evidence="5" id="KW-1003">Cell membrane</keyword>
<feature type="compositionally biased region" description="Basic residues" evidence="14">
    <location>
        <begin position="135"/>
        <end position="147"/>
    </location>
</feature>
<evidence type="ECO:0000313" key="18">
    <source>
        <dbReference type="Proteomes" id="UP000564836"/>
    </source>
</evidence>
<evidence type="ECO:0000256" key="8">
    <source>
        <dbReference type="ARBA" id="ARBA00022989"/>
    </source>
</evidence>
<feature type="region of interest" description="Disordered" evidence="14">
    <location>
        <begin position="117"/>
        <end position="148"/>
    </location>
</feature>
<evidence type="ECO:0000256" key="13">
    <source>
        <dbReference type="RuleBase" id="RU362101"/>
    </source>
</evidence>
<sequence>MRELLFFIASSFWAGAAHAATPGHGKTIAAAYIVGARGKPIDAVILGIFVTLSHVSGIVLIGVLASLGSAWLQPQRIEAYLAVVVGSLVIVLGLWMLWTQRELVALAMGEAYQPADATHRADARARDQEHDHAHHDHPHSHGHAHGNGRHEPVVWHSHGFGKVHAHRLDVVAENRPKLPVLLALGVAGGLLPDPAALALLLGALSSGKVMLGVITVLVFSLGFAATLVVVGIVAAKVGEKVLDWLESIWMVRLQIATSLLIVGMGVVLTIRAVSELAALSAS</sequence>